<feature type="region of interest" description="Disordered" evidence="1">
    <location>
        <begin position="1"/>
        <end position="26"/>
    </location>
</feature>
<gene>
    <name evidence="2" type="ORF">O181_015759</name>
</gene>
<feature type="compositionally biased region" description="Basic and acidic residues" evidence="1">
    <location>
        <begin position="17"/>
        <end position="26"/>
    </location>
</feature>
<evidence type="ECO:0000313" key="3">
    <source>
        <dbReference type="Proteomes" id="UP000765509"/>
    </source>
</evidence>
<comment type="caution">
    <text evidence="2">The sequence shown here is derived from an EMBL/GenBank/DDBJ whole genome shotgun (WGS) entry which is preliminary data.</text>
</comment>
<dbReference type="Proteomes" id="UP000765509">
    <property type="component" value="Unassembled WGS sequence"/>
</dbReference>
<name>A0A9Q3C2K8_9BASI</name>
<sequence>MKDTTKKIKKPPAQEAHSNEDPREVNPMKDVLYKLKELSEAVYSPKKVWKDKLNTQGSILAPHSQQFRLRNTQAPLPLNYQPYVQAQLYPQPHLRYYYLFENGHSLKRFS</sequence>
<dbReference type="EMBL" id="AVOT02004322">
    <property type="protein sequence ID" value="MBW0476044.1"/>
    <property type="molecule type" value="Genomic_DNA"/>
</dbReference>
<evidence type="ECO:0000256" key="1">
    <source>
        <dbReference type="SAM" id="MobiDB-lite"/>
    </source>
</evidence>
<organism evidence="2 3">
    <name type="scientific">Austropuccinia psidii MF-1</name>
    <dbReference type="NCBI Taxonomy" id="1389203"/>
    <lineage>
        <taxon>Eukaryota</taxon>
        <taxon>Fungi</taxon>
        <taxon>Dikarya</taxon>
        <taxon>Basidiomycota</taxon>
        <taxon>Pucciniomycotina</taxon>
        <taxon>Pucciniomycetes</taxon>
        <taxon>Pucciniales</taxon>
        <taxon>Sphaerophragmiaceae</taxon>
        <taxon>Austropuccinia</taxon>
    </lineage>
</organism>
<keyword evidence="3" id="KW-1185">Reference proteome</keyword>
<dbReference type="OrthoDB" id="2506366at2759"/>
<accession>A0A9Q3C2K8</accession>
<proteinExistence type="predicted"/>
<evidence type="ECO:0000313" key="2">
    <source>
        <dbReference type="EMBL" id="MBW0476044.1"/>
    </source>
</evidence>
<dbReference type="AlphaFoldDB" id="A0A9Q3C2K8"/>
<reference evidence="2" key="1">
    <citation type="submission" date="2021-03" db="EMBL/GenBank/DDBJ databases">
        <title>Draft genome sequence of rust myrtle Austropuccinia psidii MF-1, a brazilian biotype.</title>
        <authorList>
            <person name="Quecine M.C."/>
            <person name="Pachon D.M.R."/>
            <person name="Bonatelli M.L."/>
            <person name="Correr F.H."/>
            <person name="Franceschini L.M."/>
            <person name="Leite T.F."/>
            <person name="Margarido G.R.A."/>
            <person name="Almeida C.A."/>
            <person name="Ferrarezi J.A."/>
            <person name="Labate C.A."/>
        </authorList>
    </citation>
    <scope>NUCLEOTIDE SEQUENCE</scope>
    <source>
        <strain evidence="2">MF-1</strain>
    </source>
</reference>
<protein>
    <submittedName>
        <fullName evidence="2">Uncharacterized protein</fullName>
    </submittedName>
</protein>